<sequence>MNKNNIFLRGICKPIIIKNSLSNLLSFISRFCIAGNTTLVDKIRTSKMSTEISLINKNVG</sequence>
<accession>A0A3E0EME4</accession>
<keyword evidence="2" id="KW-1185">Reference proteome</keyword>
<dbReference type="AlphaFoldDB" id="A0A3E0EME4"/>
<comment type="caution">
    <text evidence="1">The sequence shown here is derived from an EMBL/GenBank/DDBJ whole genome shotgun (WGS) entry which is preliminary data.</text>
</comment>
<protein>
    <submittedName>
        <fullName evidence="1">Uncharacterized protein</fullName>
    </submittedName>
</protein>
<evidence type="ECO:0000313" key="2">
    <source>
        <dbReference type="Proteomes" id="UP000257136"/>
    </source>
</evidence>
<name>A0A3E0EME4_9FLAO</name>
<reference evidence="1 2" key="1">
    <citation type="submission" date="2018-08" db="EMBL/GenBank/DDBJ databases">
        <title>Genomic Encyclopedia of Archaeal and Bacterial Type Strains, Phase II (KMG-II): from individual species to whole genera.</title>
        <authorList>
            <person name="Goeker M."/>
        </authorList>
    </citation>
    <scope>NUCLEOTIDE SEQUENCE [LARGE SCALE GENOMIC DNA]</scope>
    <source>
        <strain evidence="1 2">DSM 100880</strain>
    </source>
</reference>
<dbReference type="EMBL" id="QUNI01000004">
    <property type="protein sequence ID" value="REG99434.1"/>
    <property type="molecule type" value="Genomic_DNA"/>
</dbReference>
<gene>
    <name evidence="1" type="ORF">C8P67_10452</name>
</gene>
<dbReference type="Proteomes" id="UP000257136">
    <property type="component" value="Unassembled WGS sequence"/>
</dbReference>
<organism evidence="1 2">
    <name type="scientific">Flavobacterium aquicola</name>
    <dbReference type="NCBI Taxonomy" id="1682742"/>
    <lineage>
        <taxon>Bacteria</taxon>
        <taxon>Pseudomonadati</taxon>
        <taxon>Bacteroidota</taxon>
        <taxon>Flavobacteriia</taxon>
        <taxon>Flavobacteriales</taxon>
        <taxon>Flavobacteriaceae</taxon>
        <taxon>Flavobacterium</taxon>
    </lineage>
</organism>
<proteinExistence type="predicted"/>
<evidence type="ECO:0000313" key="1">
    <source>
        <dbReference type="EMBL" id="REG99434.1"/>
    </source>
</evidence>